<dbReference type="InterPro" id="IPR033464">
    <property type="entry name" value="CSN8_PSD8_EIF3K"/>
</dbReference>
<keyword evidence="3" id="KW-0963">Cytoplasm</keyword>
<evidence type="ECO:0000256" key="1">
    <source>
        <dbReference type="ARBA" id="ARBA00004123"/>
    </source>
</evidence>
<dbReference type="PANTHER" id="PTHR13339:SF0">
    <property type="entry name" value="COP9 SIGNALOSOME COMPLEX SUBUNIT 8"/>
    <property type="match status" value="1"/>
</dbReference>
<name>A0A9N6WSD8_9CRUS</name>
<dbReference type="AlphaFoldDB" id="A0A9N6WSD8"/>
<protein>
    <submittedName>
        <fullName evidence="7">EOG090X0F3A</fullName>
    </submittedName>
</protein>
<dbReference type="InterPro" id="IPR033205">
    <property type="entry name" value="COP9_CSN8"/>
</dbReference>
<proteinExistence type="predicted"/>
<organism evidence="7">
    <name type="scientific">Alona affinis</name>
    <dbReference type="NCBI Taxonomy" id="381656"/>
    <lineage>
        <taxon>Eukaryota</taxon>
        <taxon>Metazoa</taxon>
        <taxon>Ecdysozoa</taxon>
        <taxon>Arthropoda</taxon>
        <taxon>Crustacea</taxon>
        <taxon>Branchiopoda</taxon>
        <taxon>Diplostraca</taxon>
        <taxon>Cladocera</taxon>
        <taxon>Anomopoda</taxon>
        <taxon>Chydoridae</taxon>
        <taxon>Alona</taxon>
    </lineage>
</organism>
<evidence type="ECO:0000256" key="3">
    <source>
        <dbReference type="ARBA" id="ARBA00022490"/>
    </source>
</evidence>
<evidence type="ECO:0000256" key="2">
    <source>
        <dbReference type="ARBA" id="ARBA00004496"/>
    </source>
</evidence>
<dbReference type="GO" id="GO:0010387">
    <property type="term" value="P:COP9 signalosome assembly"/>
    <property type="evidence" value="ECO:0007669"/>
    <property type="project" value="InterPro"/>
</dbReference>
<feature type="domain" description="CSN8/PSMD8/EIF3K" evidence="6">
    <location>
        <begin position="32"/>
        <end position="171"/>
    </location>
</feature>
<gene>
    <name evidence="7" type="primary">EOG090X0F3A</name>
</gene>
<dbReference type="GO" id="GO:0000338">
    <property type="term" value="P:protein deneddylation"/>
    <property type="evidence" value="ECO:0007669"/>
    <property type="project" value="InterPro"/>
</dbReference>
<evidence type="ECO:0000256" key="4">
    <source>
        <dbReference type="ARBA" id="ARBA00022790"/>
    </source>
</evidence>
<dbReference type="PANTHER" id="PTHR13339">
    <property type="entry name" value="COP9 SIGNALOSOME COMPLEX SUBUNIT 8"/>
    <property type="match status" value="1"/>
</dbReference>
<keyword evidence="4" id="KW-0736">Signalosome</keyword>
<evidence type="ECO:0000256" key="5">
    <source>
        <dbReference type="ARBA" id="ARBA00023242"/>
    </source>
</evidence>
<evidence type="ECO:0000259" key="6">
    <source>
        <dbReference type="Pfam" id="PF10075"/>
    </source>
</evidence>
<reference evidence="7" key="1">
    <citation type="submission" date="2021-04" db="EMBL/GenBank/DDBJ databases">
        <authorList>
            <person name="Cornetti L."/>
        </authorList>
    </citation>
    <scope>NUCLEOTIDE SEQUENCE</scope>
</reference>
<dbReference type="GO" id="GO:0008180">
    <property type="term" value="C:COP9 signalosome"/>
    <property type="evidence" value="ECO:0007669"/>
    <property type="project" value="UniProtKB-KW"/>
</dbReference>
<evidence type="ECO:0000313" key="7">
    <source>
        <dbReference type="EMBL" id="CAG4635109.1"/>
    </source>
</evidence>
<dbReference type="GO" id="GO:0005737">
    <property type="term" value="C:cytoplasm"/>
    <property type="evidence" value="ECO:0007669"/>
    <property type="project" value="UniProtKB-SubCell"/>
</dbReference>
<dbReference type="EMBL" id="OC978454">
    <property type="protein sequence ID" value="CAG4635109.1"/>
    <property type="molecule type" value="Genomic_DNA"/>
</dbReference>
<comment type="subcellular location">
    <subcellularLocation>
        <location evidence="2">Cytoplasm</location>
    </subcellularLocation>
    <subcellularLocation>
        <location evidence="1">Nucleus</location>
    </subcellularLocation>
</comment>
<accession>A0A9N6WSD8</accession>
<sequence length="196" mass="22587">MPSNSKLVFYEGQAQELEKQELEMPTGTDLVELHSQLLCIYLCNFDLCNAKFLWKRIPAQEKTVHPILAQIWEVGKKLWLKERNAVFALIRATQWPATIQPYMACLEDVYRQKSLQLIGKAYLSIQAASFAELVGYSDQPEEVEKLLERLQREQGWTCDVAARLIMPKRPAAPNVPLMRNEEQLQSLTSFVSFLEN</sequence>
<dbReference type="Pfam" id="PF10075">
    <property type="entry name" value="CSN8_PSD8_EIF3K"/>
    <property type="match status" value="1"/>
</dbReference>
<keyword evidence="5" id="KW-0539">Nucleus</keyword>